<sequence length="52" mass="6167">MVSNDKNYSVCDFIEEFGKVGCCEQLRKLMFQLLVLSLRLRKRKYCLFGCKL</sequence>
<organism evidence="1">
    <name type="scientific">Octopus bimaculoides</name>
    <name type="common">California two-spotted octopus</name>
    <dbReference type="NCBI Taxonomy" id="37653"/>
    <lineage>
        <taxon>Eukaryota</taxon>
        <taxon>Metazoa</taxon>
        <taxon>Spiralia</taxon>
        <taxon>Lophotrochozoa</taxon>
        <taxon>Mollusca</taxon>
        <taxon>Cephalopoda</taxon>
        <taxon>Coleoidea</taxon>
        <taxon>Octopodiformes</taxon>
        <taxon>Octopoda</taxon>
        <taxon>Incirrata</taxon>
        <taxon>Octopodidae</taxon>
        <taxon>Octopus</taxon>
    </lineage>
</organism>
<reference evidence="1" key="1">
    <citation type="submission" date="2015-07" db="EMBL/GenBank/DDBJ databases">
        <title>MeaNS - Measles Nucleotide Surveillance Program.</title>
        <authorList>
            <person name="Tran T."/>
            <person name="Druce J."/>
        </authorList>
    </citation>
    <scope>NUCLEOTIDE SEQUENCE</scope>
    <source>
        <strain evidence="1">UCB-OBI-ISO-001</strain>
        <tissue evidence="1">Gonad</tissue>
    </source>
</reference>
<proteinExistence type="predicted"/>
<dbReference type="AlphaFoldDB" id="A0A0L8FPT9"/>
<evidence type="ECO:0000313" key="1">
    <source>
        <dbReference type="EMBL" id="KOF66731.1"/>
    </source>
</evidence>
<gene>
    <name evidence="1" type="ORF">OCBIM_22011491mg</name>
</gene>
<protein>
    <submittedName>
        <fullName evidence="1">Uncharacterized protein</fullName>
    </submittedName>
</protein>
<name>A0A0L8FPT9_OCTBM</name>
<accession>A0A0L8FPT9</accession>
<dbReference type="EMBL" id="KQ427766">
    <property type="protein sequence ID" value="KOF66731.1"/>
    <property type="molecule type" value="Genomic_DNA"/>
</dbReference>